<dbReference type="GO" id="GO:0008725">
    <property type="term" value="F:DNA-3-methyladenine glycosylase activity"/>
    <property type="evidence" value="ECO:0007669"/>
    <property type="project" value="TreeGrafter"/>
</dbReference>
<accession>A0A507C049</accession>
<dbReference type="GeneID" id="42005659"/>
<evidence type="ECO:0000259" key="4">
    <source>
        <dbReference type="SMART" id="SM00478"/>
    </source>
</evidence>
<dbReference type="PANTHER" id="PTHR43003">
    <property type="entry name" value="DNA-3-METHYLADENINE GLYCOSYLASE"/>
    <property type="match status" value="1"/>
</dbReference>
<reference evidence="5 6" key="1">
    <citation type="journal article" date="2019" name="Sci. Rep.">
        <title>Comparative genomics of chytrid fungi reveal insights into the obligate biotrophic and pathogenic lifestyle of Synchytrium endobioticum.</title>
        <authorList>
            <person name="van de Vossenberg B.T.L.H."/>
            <person name="Warris S."/>
            <person name="Nguyen H.D.T."/>
            <person name="van Gent-Pelzer M.P.E."/>
            <person name="Joly D.L."/>
            <person name="van de Geest H.C."/>
            <person name="Bonants P.J.M."/>
            <person name="Smith D.S."/>
            <person name="Levesque C.A."/>
            <person name="van der Lee T.A.J."/>
        </authorList>
    </citation>
    <scope>NUCLEOTIDE SEQUENCE [LARGE SCALE GENOMIC DNA]</scope>
    <source>
        <strain evidence="5 6">JEL517</strain>
    </source>
</reference>
<dbReference type="OrthoDB" id="415889at2759"/>
<dbReference type="Gene3D" id="1.10.1670.40">
    <property type="match status" value="1"/>
</dbReference>
<gene>
    <name evidence="5" type="ORF">SmJEL517_g04434</name>
</gene>
<dbReference type="Proteomes" id="UP000319731">
    <property type="component" value="Unassembled WGS sequence"/>
</dbReference>
<dbReference type="FunFam" id="1.10.340.30:FF:000004">
    <property type="entry name" value="DNA-3-methyladenine glycosylase II"/>
    <property type="match status" value="1"/>
</dbReference>
<organism evidence="5 6">
    <name type="scientific">Synchytrium microbalum</name>
    <dbReference type="NCBI Taxonomy" id="1806994"/>
    <lineage>
        <taxon>Eukaryota</taxon>
        <taxon>Fungi</taxon>
        <taxon>Fungi incertae sedis</taxon>
        <taxon>Chytridiomycota</taxon>
        <taxon>Chytridiomycota incertae sedis</taxon>
        <taxon>Chytridiomycetes</taxon>
        <taxon>Synchytriales</taxon>
        <taxon>Synchytriaceae</taxon>
        <taxon>Synchytrium</taxon>
    </lineage>
</organism>
<name>A0A507C049_9FUNG</name>
<dbReference type="GO" id="GO:0032131">
    <property type="term" value="F:alkylated DNA binding"/>
    <property type="evidence" value="ECO:0007669"/>
    <property type="project" value="TreeGrafter"/>
</dbReference>
<dbReference type="InterPro" id="IPR051912">
    <property type="entry name" value="Alkylbase_DNA_Glycosylase/TA"/>
</dbReference>
<dbReference type="GO" id="GO:0032993">
    <property type="term" value="C:protein-DNA complex"/>
    <property type="evidence" value="ECO:0007669"/>
    <property type="project" value="TreeGrafter"/>
</dbReference>
<comment type="similarity">
    <text evidence="1">Belongs to the alkylbase DNA glycosidase AlkA family.</text>
</comment>
<protein>
    <recommendedName>
        <fullName evidence="4">HhH-GPD domain-containing protein</fullName>
    </recommendedName>
</protein>
<dbReference type="SMART" id="SM00478">
    <property type="entry name" value="ENDO3c"/>
    <property type="match status" value="1"/>
</dbReference>
<dbReference type="PANTHER" id="PTHR43003:SF5">
    <property type="entry name" value="DNA-3-METHYLADENINE GLYCOSYLASE"/>
    <property type="match status" value="1"/>
</dbReference>
<comment type="caution">
    <text evidence="5">The sequence shown here is derived from an EMBL/GenBank/DDBJ whole genome shotgun (WGS) entry which is preliminary data.</text>
</comment>
<sequence>MPAVRSSPRKRTIKTEVTTVAEVTTPITQTFKVTKKTTTTTITTKPKAKKVAVRDPTPDLSQFPHSHKHISQQTQYDEVMDFLSKRDPKLAALIAKTPCRPLVPGEARSENNYFKALARSIIYQQLSGKAAASIYRKFVKLFFDNDDEENFPTAQQVKDTPAARLREGGLSVRKGEYLVELASRFADGSISDAKLDGATDAEIDEMLTSVRGIGQWTVDMFKIFTLKRPNVLPVGDLAVRKGMAMHFGISGKTTTSKSSSSSNSKVSKIYLPTPEEMFQHAEVWQPYRTVGSFYMWRVQDTKLMDEEDE</sequence>
<keyword evidence="3" id="KW-0234">DNA repair</keyword>
<dbReference type="Gene3D" id="1.10.340.30">
    <property type="entry name" value="Hypothetical protein, domain 2"/>
    <property type="match status" value="1"/>
</dbReference>
<dbReference type="Pfam" id="PF00730">
    <property type="entry name" value="HhH-GPD"/>
    <property type="match status" value="1"/>
</dbReference>
<keyword evidence="2" id="KW-0227">DNA damage</keyword>
<evidence type="ECO:0000256" key="3">
    <source>
        <dbReference type="ARBA" id="ARBA00023204"/>
    </source>
</evidence>
<dbReference type="EMBL" id="QEAO01000030">
    <property type="protein sequence ID" value="TPX32439.1"/>
    <property type="molecule type" value="Genomic_DNA"/>
</dbReference>
<dbReference type="CDD" id="cd00056">
    <property type="entry name" value="ENDO3c"/>
    <property type="match status" value="1"/>
</dbReference>
<dbReference type="STRING" id="1806994.A0A507C049"/>
<dbReference type="RefSeq" id="XP_031023647.1">
    <property type="nucleotide sequence ID" value="XM_031170362.1"/>
</dbReference>
<dbReference type="InterPro" id="IPR003265">
    <property type="entry name" value="HhH-GPD_domain"/>
</dbReference>
<evidence type="ECO:0000313" key="5">
    <source>
        <dbReference type="EMBL" id="TPX32439.1"/>
    </source>
</evidence>
<dbReference type="GO" id="GO:0006285">
    <property type="term" value="P:base-excision repair, AP site formation"/>
    <property type="evidence" value="ECO:0007669"/>
    <property type="project" value="UniProtKB-ARBA"/>
</dbReference>
<dbReference type="SUPFAM" id="SSF48150">
    <property type="entry name" value="DNA-glycosylase"/>
    <property type="match status" value="1"/>
</dbReference>
<evidence type="ECO:0000256" key="1">
    <source>
        <dbReference type="ARBA" id="ARBA00010817"/>
    </source>
</evidence>
<keyword evidence="6" id="KW-1185">Reference proteome</keyword>
<feature type="domain" description="HhH-GPD" evidence="4">
    <location>
        <begin position="122"/>
        <end position="300"/>
    </location>
</feature>
<dbReference type="GO" id="GO:0043916">
    <property type="term" value="F:DNA-7-methylguanine glycosylase activity"/>
    <property type="evidence" value="ECO:0007669"/>
    <property type="project" value="TreeGrafter"/>
</dbReference>
<dbReference type="GO" id="GO:0006307">
    <property type="term" value="P:DNA alkylation repair"/>
    <property type="evidence" value="ECO:0007669"/>
    <property type="project" value="TreeGrafter"/>
</dbReference>
<proteinExistence type="inferred from homology"/>
<dbReference type="InterPro" id="IPR011257">
    <property type="entry name" value="DNA_glycosylase"/>
</dbReference>
<dbReference type="AlphaFoldDB" id="A0A507C049"/>
<dbReference type="GO" id="GO:0005634">
    <property type="term" value="C:nucleus"/>
    <property type="evidence" value="ECO:0007669"/>
    <property type="project" value="TreeGrafter"/>
</dbReference>
<evidence type="ECO:0000313" key="6">
    <source>
        <dbReference type="Proteomes" id="UP000319731"/>
    </source>
</evidence>
<evidence type="ECO:0000256" key="2">
    <source>
        <dbReference type="ARBA" id="ARBA00022763"/>
    </source>
</evidence>